<dbReference type="SUPFAM" id="SSF53623">
    <property type="entry name" value="MurD-like peptide ligases, catalytic domain"/>
    <property type="match status" value="1"/>
</dbReference>
<evidence type="ECO:0000259" key="11">
    <source>
        <dbReference type="Pfam" id="PF08245"/>
    </source>
</evidence>
<evidence type="ECO:0000256" key="6">
    <source>
        <dbReference type="ARBA" id="ARBA00022741"/>
    </source>
</evidence>
<keyword evidence="4" id="KW-0963">Cytoplasm</keyword>
<evidence type="ECO:0000256" key="5">
    <source>
        <dbReference type="ARBA" id="ARBA00022598"/>
    </source>
</evidence>
<evidence type="ECO:0000256" key="4">
    <source>
        <dbReference type="ARBA" id="ARBA00022490"/>
    </source>
</evidence>
<feature type="non-terminal residue" evidence="12">
    <location>
        <position position="1"/>
    </location>
</feature>
<dbReference type="Gene3D" id="3.40.50.720">
    <property type="entry name" value="NAD(P)-binding Rossmann-like Domain"/>
    <property type="match status" value="1"/>
</dbReference>
<name>A0A0F8Z465_9ZZZZ</name>
<feature type="non-terminal residue" evidence="12">
    <location>
        <position position="404"/>
    </location>
</feature>
<reference evidence="12" key="1">
    <citation type="journal article" date="2015" name="Nature">
        <title>Complex archaea that bridge the gap between prokaryotes and eukaryotes.</title>
        <authorList>
            <person name="Spang A."/>
            <person name="Saw J.H."/>
            <person name="Jorgensen S.L."/>
            <person name="Zaremba-Niedzwiedzka K."/>
            <person name="Martijn J."/>
            <person name="Lind A.E."/>
            <person name="van Eijk R."/>
            <person name="Schleper C."/>
            <person name="Guy L."/>
            <person name="Ettema T.J."/>
        </authorList>
    </citation>
    <scope>NUCLEOTIDE SEQUENCE</scope>
</reference>
<dbReference type="InterPro" id="IPR013221">
    <property type="entry name" value="Mur_ligase_cen"/>
</dbReference>
<feature type="domain" description="Mur ligase central" evidence="11">
    <location>
        <begin position="107"/>
        <end position="289"/>
    </location>
</feature>
<dbReference type="InterPro" id="IPR036565">
    <property type="entry name" value="Mur-like_cat_sf"/>
</dbReference>
<dbReference type="Gene3D" id="3.40.1190.10">
    <property type="entry name" value="Mur-like, catalytic domain"/>
    <property type="match status" value="1"/>
</dbReference>
<gene>
    <name evidence="12" type="ORF">LCGC14_2819720</name>
</gene>
<keyword evidence="7" id="KW-0067">ATP-binding</keyword>
<dbReference type="EMBL" id="LAZR01053406">
    <property type="protein sequence ID" value="KKK80815.1"/>
    <property type="molecule type" value="Genomic_DNA"/>
</dbReference>
<dbReference type="SUPFAM" id="SSF53244">
    <property type="entry name" value="MurD-like peptide ligases, peptide-binding domain"/>
    <property type="match status" value="1"/>
</dbReference>
<dbReference type="SUPFAM" id="SSF51984">
    <property type="entry name" value="MurCD N-terminal domain"/>
    <property type="match status" value="1"/>
</dbReference>
<dbReference type="GO" id="GO:0008763">
    <property type="term" value="F:UDP-N-acetylmuramate-L-alanine ligase activity"/>
    <property type="evidence" value="ECO:0007669"/>
    <property type="project" value="UniProtKB-EC"/>
</dbReference>
<evidence type="ECO:0000259" key="9">
    <source>
        <dbReference type="Pfam" id="PF01225"/>
    </source>
</evidence>
<dbReference type="EC" id="6.3.2.8" evidence="3"/>
<feature type="domain" description="Mur ligase C-terminal" evidence="10">
    <location>
        <begin position="320"/>
        <end position="393"/>
    </location>
</feature>
<dbReference type="UniPathway" id="UPA00219"/>
<dbReference type="PANTHER" id="PTHR43445">
    <property type="entry name" value="UDP-N-ACETYLMURAMATE--L-ALANINE LIGASE-RELATED"/>
    <property type="match status" value="1"/>
</dbReference>
<dbReference type="InterPro" id="IPR005758">
    <property type="entry name" value="UDP-N-AcMur_Ala_ligase_MurC"/>
</dbReference>
<sequence length="404" mass="44677">RIHLVGIKGTGMTALAEILLARGALLGGSDGAERFYTDRILKELGIPFWESFEPEHVALDAELVIHSAAYCRESNVELLTARQRGLPVLSYPEAIGLLSVGCDASGIAGTHGKTTTTAMVGTILKVLEIPVTVLVGSEVANFGGRSTLVLGDKYFVAETCEYRRHFLNFQPERIVLTGIETEHLDYYRDLEDVLSAFEQYCRRLPPGGLLIYQADDPGNRRVVEGLKGSRPDLCFQPYGRGAEGAFQITAIKTEKRLTRFKLRGFNREFILKHPGEHSAHNAAAALALAASMLQREGEEFGPDRVEAMAKALYDFRGSRRRSEVIGEAAGVLFMDDYGHHPTEVLKTLAGIKAFYPERRLVVDFMSHTFSRTERMLYRMGDSFGGADQVIVTDIFAAREANDGR</sequence>
<evidence type="ECO:0000259" key="10">
    <source>
        <dbReference type="Pfam" id="PF02875"/>
    </source>
</evidence>
<dbReference type="GO" id="GO:0005737">
    <property type="term" value="C:cytoplasm"/>
    <property type="evidence" value="ECO:0007669"/>
    <property type="project" value="UniProtKB-SubCell"/>
</dbReference>
<dbReference type="InterPro" id="IPR036615">
    <property type="entry name" value="Mur_ligase_C_dom_sf"/>
</dbReference>
<keyword evidence="5" id="KW-0436">Ligase</keyword>
<dbReference type="Pfam" id="PF08245">
    <property type="entry name" value="Mur_ligase_M"/>
    <property type="match status" value="1"/>
</dbReference>
<dbReference type="NCBIfam" id="TIGR01082">
    <property type="entry name" value="murC"/>
    <property type="match status" value="1"/>
</dbReference>
<evidence type="ECO:0000256" key="8">
    <source>
        <dbReference type="ARBA" id="ARBA00047833"/>
    </source>
</evidence>
<comment type="pathway">
    <text evidence="2">Cell wall biogenesis; peptidoglycan biosynthesis.</text>
</comment>
<dbReference type="Pfam" id="PF02875">
    <property type="entry name" value="Mur_ligase_C"/>
    <property type="match status" value="1"/>
</dbReference>
<comment type="caution">
    <text evidence="12">The sequence shown here is derived from an EMBL/GenBank/DDBJ whole genome shotgun (WGS) entry which is preliminary data.</text>
</comment>
<feature type="domain" description="Mur ligase N-terminal catalytic" evidence="9">
    <location>
        <begin position="1"/>
        <end position="98"/>
    </location>
</feature>
<organism evidence="12">
    <name type="scientific">marine sediment metagenome</name>
    <dbReference type="NCBI Taxonomy" id="412755"/>
    <lineage>
        <taxon>unclassified sequences</taxon>
        <taxon>metagenomes</taxon>
        <taxon>ecological metagenomes</taxon>
    </lineage>
</organism>
<evidence type="ECO:0000256" key="7">
    <source>
        <dbReference type="ARBA" id="ARBA00022840"/>
    </source>
</evidence>
<dbReference type="GO" id="GO:0009252">
    <property type="term" value="P:peptidoglycan biosynthetic process"/>
    <property type="evidence" value="ECO:0007669"/>
    <property type="project" value="UniProtKB-UniPathway"/>
</dbReference>
<keyword evidence="6" id="KW-0547">Nucleotide-binding</keyword>
<evidence type="ECO:0000313" key="12">
    <source>
        <dbReference type="EMBL" id="KKK80815.1"/>
    </source>
</evidence>
<evidence type="ECO:0000256" key="3">
    <source>
        <dbReference type="ARBA" id="ARBA00012211"/>
    </source>
</evidence>
<dbReference type="AlphaFoldDB" id="A0A0F8Z465"/>
<dbReference type="InterPro" id="IPR050061">
    <property type="entry name" value="MurCDEF_pg_biosynth"/>
</dbReference>
<proteinExistence type="predicted"/>
<dbReference type="Pfam" id="PF01225">
    <property type="entry name" value="Mur_ligase"/>
    <property type="match status" value="1"/>
</dbReference>
<evidence type="ECO:0000256" key="1">
    <source>
        <dbReference type="ARBA" id="ARBA00004496"/>
    </source>
</evidence>
<dbReference type="Gene3D" id="3.90.190.20">
    <property type="entry name" value="Mur ligase, C-terminal domain"/>
    <property type="match status" value="1"/>
</dbReference>
<dbReference type="PANTHER" id="PTHR43445:SF3">
    <property type="entry name" value="UDP-N-ACETYLMURAMATE--L-ALANINE LIGASE"/>
    <property type="match status" value="1"/>
</dbReference>
<protein>
    <recommendedName>
        <fullName evidence="3">UDP-N-acetylmuramate--L-alanine ligase</fullName>
        <ecNumber evidence="3">6.3.2.8</ecNumber>
    </recommendedName>
</protein>
<dbReference type="InterPro" id="IPR000713">
    <property type="entry name" value="Mur_ligase_N"/>
</dbReference>
<dbReference type="GO" id="GO:0005524">
    <property type="term" value="F:ATP binding"/>
    <property type="evidence" value="ECO:0007669"/>
    <property type="project" value="UniProtKB-KW"/>
</dbReference>
<dbReference type="InterPro" id="IPR004101">
    <property type="entry name" value="Mur_ligase_C"/>
</dbReference>
<comment type="catalytic activity">
    <reaction evidence="8">
        <text>UDP-N-acetyl-alpha-D-muramate + L-alanine + ATP = UDP-N-acetyl-alpha-D-muramoyl-L-alanine + ADP + phosphate + H(+)</text>
        <dbReference type="Rhea" id="RHEA:23372"/>
        <dbReference type="ChEBI" id="CHEBI:15378"/>
        <dbReference type="ChEBI" id="CHEBI:30616"/>
        <dbReference type="ChEBI" id="CHEBI:43474"/>
        <dbReference type="ChEBI" id="CHEBI:57972"/>
        <dbReference type="ChEBI" id="CHEBI:70757"/>
        <dbReference type="ChEBI" id="CHEBI:83898"/>
        <dbReference type="ChEBI" id="CHEBI:456216"/>
        <dbReference type="EC" id="6.3.2.8"/>
    </reaction>
</comment>
<evidence type="ECO:0000256" key="2">
    <source>
        <dbReference type="ARBA" id="ARBA00004752"/>
    </source>
</evidence>
<accession>A0A0F8Z465</accession>
<comment type="subcellular location">
    <subcellularLocation>
        <location evidence="1">Cytoplasm</location>
    </subcellularLocation>
</comment>